<dbReference type="EMBL" id="CADCXV010000806">
    <property type="protein sequence ID" value="CAB0036004.1"/>
    <property type="molecule type" value="Genomic_DNA"/>
</dbReference>
<name>A0A6H5IJV6_9HYME</name>
<reference evidence="1 2" key="1">
    <citation type="submission" date="2020-02" db="EMBL/GenBank/DDBJ databases">
        <authorList>
            <person name="Ferguson B K."/>
        </authorList>
    </citation>
    <scope>NUCLEOTIDE SEQUENCE [LARGE SCALE GENOMIC DNA]</scope>
</reference>
<keyword evidence="2" id="KW-1185">Reference proteome</keyword>
<evidence type="ECO:0000313" key="2">
    <source>
        <dbReference type="Proteomes" id="UP000479190"/>
    </source>
</evidence>
<organism evidence="1 2">
    <name type="scientific">Trichogramma brassicae</name>
    <dbReference type="NCBI Taxonomy" id="86971"/>
    <lineage>
        <taxon>Eukaryota</taxon>
        <taxon>Metazoa</taxon>
        <taxon>Ecdysozoa</taxon>
        <taxon>Arthropoda</taxon>
        <taxon>Hexapoda</taxon>
        <taxon>Insecta</taxon>
        <taxon>Pterygota</taxon>
        <taxon>Neoptera</taxon>
        <taxon>Endopterygota</taxon>
        <taxon>Hymenoptera</taxon>
        <taxon>Apocrita</taxon>
        <taxon>Proctotrupomorpha</taxon>
        <taxon>Chalcidoidea</taxon>
        <taxon>Trichogrammatidae</taxon>
        <taxon>Trichogramma</taxon>
    </lineage>
</organism>
<gene>
    <name evidence="1" type="ORF">TBRA_LOCUS7887</name>
</gene>
<proteinExistence type="predicted"/>
<sequence length="140" mass="15456">MARIMCSGNQHYFGFCCCTAPVPASLPPAFFSITCYTRGKSRLARAAFIFTRNLGCAQSSTCCCCYIMVFAKKIHIMYILACAAIMAVARAATAGQPQGDVSFSYWQRIQHYIYLRARSNDRKNNPGCCTSCAPERGQCT</sequence>
<dbReference type="Proteomes" id="UP000479190">
    <property type="component" value="Unassembled WGS sequence"/>
</dbReference>
<protein>
    <submittedName>
        <fullName evidence="1">Uncharacterized protein</fullName>
    </submittedName>
</protein>
<evidence type="ECO:0000313" key="1">
    <source>
        <dbReference type="EMBL" id="CAB0036004.1"/>
    </source>
</evidence>
<dbReference type="AlphaFoldDB" id="A0A6H5IJV6"/>
<accession>A0A6H5IJV6</accession>